<feature type="compositionally biased region" description="Low complexity" evidence="1">
    <location>
        <begin position="592"/>
        <end position="604"/>
    </location>
</feature>
<comment type="caution">
    <text evidence="2">The sequence shown here is derived from an EMBL/GenBank/DDBJ whole genome shotgun (WGS) entry which is preliminary data.</text>
</comment>
<feature type="compositionally biased region" description="Gly residues" evidence="1">
    <location>
        <begin position="647"/>
        <end position="656"/>
    </location>
</feature>
<feature type="region of interest" description="Disordered" evidence="1">
    <location>
        <begin position="130"/>
        <end position="519"/>
    </location>
</feature>
<feature type="compositionally biased region" description="Polar residues" evidence="1">
    <location>
        <begin position="1383"/>
        <end position="1393"/>
    </location>
</feature>
<reference evidence="2" key="1">
    <citation type="journal article" date="2023" name="Mol. Phylogenet. Evol.">
        <title>Genome-scale phylogeny and comparative genomics of the fungal order Sordariales.</title>
        <authorList>
            <person name="Hensen N."/>
            <person name="Bonometti L."/>
            <person name="Westerberg I."/>
            <person name="Brannstrom I.O."/>
            <person name="Guillou S."/>
            <person name="Cros-Aarteil S."/>
            <person name="Calhoun S."/>
            <person name="Haridas S."/>
            <person name="Kuo A."/>
            <person name="Mondo S."/>
            <person name="Pangilinan J."/>
            <person name="Riley R."/>
            <person name="LaButti K."/>
            <person name="Andreopoulos B."/>
            <person name="Lipzen A."/>
            <person name="Chen C."/>
            <person name="Yan M."/>
            <person name="Daum C."/>
            <person name="Ng V."/>
            <person name="Clum A."/>
            <person name="Steindorff A."/>
            <person name="Ohm R.A."/>
            <person name="Martin F."/>
            <person name="Silar P."/>
            <person name="Natvig D.O."/>
            <person name="Lalanne C."/>
            <person name="Gautier V."/>
            <person name="Ament-Velasquez S.L."/>
            <person name="Kruys A."/>
            <person name="Hutchinson M.I."/>
            <person name="Powell A.J."/>
            <person name="Barry K."/>
            <person name="Miller A.N."/>
            <person name="Grigoriev I.V."/>
            <person name="Debuchy R."/>
            <person name="Gladieux P."/>
            <person name="Hiltunen Thoren M."/>
            <person name="Johannesson H."/>
        </authorList>
    </citation>
    <scope>NUCLEOTIDE SEQUENCE</scope>
    <source>
        <strain evidence="2">CBS 560.94</strain>
    </source>
</reference>
<feature type="compositionally biased region" description="Polar residues" evidence="1">
    <location>
        <begin position="1083"/>
        <end position="1106"/>
    </location>
</feature>
<feature type="compositionally biased region" description="Low complexity" evidence="1">
    <location>
        <begin position="756"/>
        <end position="770"/>
    </location>
</feature>
<feature type="compositionally biased region" description="Low complexity" evidence="1">
    <location>
        <begin position="467"/>
        <end position="501"/>
    </location>
</feature>
<proteinExistence type="predicted"/>
<feature type="compositionally biased region" description="Low complexity" evidence="1">
    <location>
        <begin position="995"/>
        <end position="1019"/>
    </location>
</feature>
<evidence type="ECO:0000256" key="1">
    <source>
        <dbReference type="SAM" id="MobiDB-lite"/>
    </source>
</evidence>
<dbReference type="Proteomes" id="UP001278500">
    <property type="component" value="Unassembled WGS sequence"/>
</dbReference>
<feature type="compositionally biased region" description="Basic and acidic residues" evidence="1">
    <location>
        <begin position="1021"/>
        <end position="1031"/>
    </location>
</feature>
<feature type="compositionally biased region" description="Low complexity" evidence="1">
    <location>
        <begin position="301"/>
        <end position="311"/>
    </location>
</feature>
<feature type="compositionally biased region" description="Low complexity" evidence="1">
    <location>
        <begin position="814"/>
        <end position="827"/>
    </location>
</feature>
<feature type="compositionally biased region" description="Low complexity" evidence="1">
    <location>
        <begin position="943"/>
        <end position="953"/>
    </location>
</feature>
<feature type="compositionally biased region" description="Basic and acidic residues" evidence="1">
    <location>
        <begin position="1459"/>
        <end position="1469"/>
    </location>
</feature>
<evidence type="ECO:0000313" key="2">
    <source>
        <dbReference type="EMBL" id="KAK3351015.1"/>
    </source>
</evidence>
<reference evidence="2" key="2">
    <citation type="submission" date="2023-06" db="EMBL/GenBank/DDBJ databases">
        <authorList>
            <consortium name="Lawrence Berkeley National Laboratory"/>
            <person name="Haridas S."/>
            <person name="Hensen N."/>
            <person name="Bonometti L."/>
            <person name="Westerberg I."/>
            <person name="Brannstrom I.O."/>
            <person name="Guillou S."/>
            <person name="Cros-Aarteil S."/>
            <person name="Calhoun S."/>
            <person name="Kuo A."/>
            <person name="Mondo S."/>
            <person name="Pangilinan J."/>
            <person name="Riley R."/>
            <person name="Labutti K."/>
            <person name="Andreopoulos B."/>
            <person name="Lipzen A."/>
            <person name="Chen C."/>
            <person name="Yanf M."/>
            <person name="Daum C."/>
            <person name="Ng V."/>
            <person name="Clum A."/>
            <person name="Steindorff A."/>
            <person name="Ohm R."/>
            <person name="Martin F."/>
            <person name="Silar P."/>
            <person name="Natvig D."/>
            <person name="Lalanne C."/>
            <person name="Gautier V."/>
            <person name="Ament-Velasquez S.L."/>
            <person name="Kruys A."/>
            <person name="Hutchinson M.I."/>
            <person name="Powell A.J."/>
            <person name="Barry K."/>
            <person name="Miller A.N."/>
            <person name="Grigoriev I.V."/>
            <person name="Debuchy R."/>
            <person name="Gladieux P."/>
            <person name="Thoren M.H."/>
            <person name="Johannesson H."/>
        </authorList>
    </citation>
    <scope>NUCLEOTIDE SEQUENCE</scope>
    <source>
        <strain evidence="2">CBS 560.94</strain>
    </source>
</reference>
<feature type="compositionally biased region" description="Basic residues" evidence="1">
    <location>
        <begin position="241"/>
        <end position="260"/>
    </location>
</feature>
<feature type="compositionally biased region" description="Basic residues" evidence="1">
    <location>
        <begin position="435"/>
        <end position="445"/>
    </location>
</feature>
<feature type="compositionally biased region" description="Acidic residues" evidence="1">
    <location>
        <begin position="415"/>
        <end position="427"/>
    </location>
</feature>
<dbReference type="GeneID" id="87861320"/>
<organism evidence="2 3">
    <name type="scientific">Neurospora tetraspora</name>
    <dbReference type="NCBI Taxonomy" id="94610"/>
    <lineage>
        <taxon>Eukaryota</taxon>
        <taxon>Fungi</taxon>
        <taxon>Dikarya</taxon>
        <taxon>Ascomycota</taxon>
        <taxon>Pezizomycotina</taxon>
        <taxon>Sordariomycetes</taxon>
        <taxon>Sordariomycetidae</taxon>
        <taxon>Sordariales</taxon>
        <taxon>Sordariaceae</taxon>
        <taxon>Neurospora</taxon>
    </lineage>
</organism>
<accession>A0AAE0JJW7</accession>
<feature type="compositionally biased region" description="Low complexity" evidence="1">
    <location>
        <begin position="559"/>
        <end position="571"/>
    </location>
</feature>
<feature type="region of interest" description="Disordered" evidence="1">
    <location>
        <begin position="537"/>
        <end position="1031"/>
    </location>
</feature>
<name>A0AAE0JJW7_9PEZI</name>
<feature type="compositionally biased region" description="Polar residues" evidence="1">
    <location>
        <begin position="1062"/>
        <end position="1072"/>
    </location>
</feature>
<feature type="compositionally biased region" description="Basic and acidic residues" evidence="1">
    <location>
        <begin position="580"/>
        <end position="591"/>
    </location>
</feature>
<sequence>MAPSGRKKGKEVDRSPASILKHGDYTVSLTSWLAGGPAVLGKKPRRVLDLKVERDRKSEKSDQSLVLARKKDNGAAASDLEVGTSGSEGALMHTSRQRRQTEGSSQPVVSSRPFLTYEEERVEKFTIRPPPVVFNTPEDVPTGWLETILNQRKNGESSKAVPKKAISYEHSDSEEYEAGYDSPPHSKSKSLPKKSSSSSRKASEIRIKTKCSSKKGTREVEVTTADATDESSSDVESLRPTKTKKIDHRSKTRERRKTKKIQANSSDEETADDATADSESSDIESTDIELRSKPKSKKKPSASSKKAGSSKVKVEKRDRKGKRKVVVEASSEGEISSDESMTDAESSPPKKVKNKNRVTVTETTRKGKRNIVTVESSDEADTTHVKSRSSTKGKKSEVQIKASGKAKTKKVTFETTDEAEITDDATTDAEPMPSKAHKGKGKIKTKAIDKGKTKAKKKVEVESSDPAETTDAVTTEDATQTEAETTEAATTEAETTDAETTVAEKPKATPVGKANDGWTPSLDAIILGMKEGGQSWASIGNATGRNKNEVKKRHQELVGKGVVQVNKGNHNNNKKAQKAQNKENKNNDKNDASSSQTAAAEETSGFGGFGDFPGFGADQDDSNNNDNNGDSCGGGGDQNNNNNDNNNGGGGDGAWGSGNQNNNKGGGDVGPGFDTPAWGADCTGGGDQATNNNNNDTNNNDTNNDNNNGFGDAGWGGGDQDNNGGGNVGPGPGDCWNADCTGGDKPPSNAGSKKGSNQGKPPSNKPPSNNGRGGGSNQGNRPPSNSGNNGWGGGSNQGNKPPSNSGGNNGGSNQGNKPPSNKPPSNNGDWGNVGPTQGNKPPSNNGDWGGVGPTQDNNGGWGSGSNQGNKPPSNSGGWNNGGSNQGNRPPSNKPPSNNGDRGSGSNQGNNTNTKPPSNNGGSARGSNHGRPPSNNGGWGSGSNSGNKPPSNNGDWDGGSNQGNKPPSNSGGWNNGGSDQGDKPPSNNGGWGSGSHQGNNNNTKPPSNSGSNRGSGSQQGDPKAKSMEKELSIRDQEIKALKERVSEEKLQRLDAEVFALKLQNSANRLNQNKQPEDGMGWNTGGSDNNWGPPSAAGSTRSNKQPDNGTGWKSGPSPGEVWSVAPNPDYKLPSNSGWVPKDFVPPQGNKPPSNNNAPPGSPDGWIYGSPTESERKDVAERVETWKGSISPLKEQGRWGTPDGGWPATPVTVSRRRENMPDNTRGRSPAARSASAKDWKQGLTRVDEEPDKGYDMWKKPPSNNGKPGSNAGRNSPGNFNNSQPSGEQYGWNSGPDAAAGNGTGWGGGADRVSTPSFEPAENNDWTGGNTRNGKPPSNKPPGNKPPSNNGDWTPGLGGTGWKADCTKPPSNSGWGGGSNQGKDNNKPPSNVGSARGSNHGKPPSNNGDWNAAPAGGNSKKSNKVPGRNEKSFSTGNLPRAPPTWEPPAWGADCTGPWNGKQPAEHKASKGDDQNALNIHTVTDLPGYNRDVAPIGLSGFPPVVDHRVPVPPVTPCPPGRYPSTPYSNTTPHPPGYLPNTSAHTTILPLYNHPPHDQYPSHDAPWNAKNAITTTAPRAPGPSSYQPGQRSAQCKTLSEEDLQSLYKQVVFSAISSRQPLLQPKPDRDFTLRDCWVLIALSEQYDRSSASKEKWFELQAKFASATGRMVDAKLLRQKVNQGEKVGKVVEGWEDDEVGMRYKKEWERATAW</sequence>
<feature type="compositionally biased region" description="Low complexity" evidence="1">
    <location>
        <begin position="885"/>
        <end position="913"/>
    </location>
</feature>
<feature type="region of interest" description="Disordered" evidence="1">
    <location>
        <begin position="51"/>
        <end position="113"/>
    </location>
</feature>
<feature type="compositionally biased region" description="Low complexity" evidence="1">
    <location>
        <begin position="688"/>
        <end position="710"/>
    </location>
</feature>
<feature type="compositionally biased region" description="Polar residues" evidence="1">
    <location>
        <begin position="834"/>
        <end position="846"/>
    </location>
</feature>
<feature type="compositionally biased region" description="Low complexity" evidence="1">
    <location>
        <begin position="778"/>
        <end position="788"/>
    </location>
</feature>
<feature type="compositionally biased region" description="Polar residues" evidence="1">
    <location>
        <begin position="1258"/>
        <end position="1283"/>
    </location>
</feature>
<dbReference type="RefSeq" id="XP_062684310.1">
    <property type="nucleotide sequence ID" value="XM_062824166.1"/>
</dbReference>
<keyword evidence="3" id="KW-1185">Reference proteome</keyword>
<feature type="region of interest" description="Disordered" evidence="1">
    <location>
        <begin position="1062"/>
        <end position="1474"/>
    </location>
</feature>
<feature type="compositionally biased region" description="Acidic residues" evidence="1">
    <location>
        <begin position="266"/>
        <end position="287"/>
    </location>
</feature>
<feature type="compositionally biased region" description="Basic and acidic residues" evidence="1">
    <location>
        <begin position="51"/>
        <end position="62"/>
    </location>
</feature>
<feature type="compositionally biased region" description="Basic and acidic residues" evidence="1">
    <location>
        <begin position="1232"/>
        <end position="1255"/>
    </location>
</feature>
<protein>
    <recommendedName>
        <fullName evidence="4">Myb-like domain-containing protein</fullName>
    </recommendedName>
</protein>
<gene>
    <name evidence="2" type="ORF">B0H65DRAFT_418817</name>
</gene>
<feature type="compositionally biased region" description="Low complexity" evidence="1">
    <location>
        <begin position="962"/>
        <end position="971"/>
    </location>
</feature>
<feature type="compositionally biased region" description="Gly residues" evidence="1">
    <location>
        <begin position="711"/>
        <end position="732"/>
    </location>
</feature>
<evidence type="ECO:0008006" key="4">
    <source>
        <dbReference type="Google" id="ProtNLM"/>
    </source>
</evidence>
<feature type="compositionally biased region" description="Basic and acidic residues" evidence="1">
    <location>
        <begin position="1170"/>
        <end position="1182"/>
    </location>
</feature>
<dbReference type="EMBL" id="JAUEPP010000002">
    <property type="protein sequence ID" value="KAK3351015.1"/>
    <property type="molecule type" value="Genomic_DNA"/>
</dbReference>
<feature type="compositionally biased region" description="Low complexity" evidence="1">
    <location>
        <begin position="797"/>
        <end position="806"/>
    </location>
</feature>
<evidence type="ECO:0000313" key="3">
    <source>
        <dbReference type="Proteomes" id="UP001278500"/>
    </source>
</evidence>
<feature type="compositionally biased region" description="Low complexity" evidence="1">
    <location>
        <begin position="866"/>
        <end position="877"/>
    </location>
</feature>
<feature type="compositionally biased region" description="Polar residues" evidence="1">
    <location>
        <begin position="914"/>
        <end position="925"/>
    </location>
</feature>